<dbReference type="SMART" id="SM00184">
    <property type="entry name" value="RING"/>
    <property type="match status" value="1"/>
</dbReference>
<gene>
    <name evidence="15" type="primary">LOC113690244</name>
</gene>
<keyword evidence="14" id="KW-1185">Reference proteome</keyword>
<keyword evidence="5" id="KW-0812">Transmembrane</keyword>
<dbReference type="Gene3D" id="3.30.40.10">
    <property type="entry name" value="Zinc/RING finger domain, C3HC4 (zinc finger)"/>
    <property type="match status" value="1"/>
</dbReference>
<organism evidence="14 15">
    <name type="scientific">Coffea arabica</name>
    <name type="common">Arabian coffee</name>
    <dbReference type="NCBI Taxonomy" id="13443"/>
    <lineage>
        <taxon>Eukaryota</taxon>
        <taxon>Viridiplantae</taxon>
        <taxon>Streptophyta</taxon>
        <taxon>Embryophyta</taxon>
        <taxon>Tracheophyta</taxon>
        <taxon>Spermatophyta</taxon>
        <taxon>Magnoliopsida</taxon>
        <taxon>eudicotyledons</taxon>
        <taxon>Gunneridae</taxon>
        <taxon>Pentapetalae</taxon>
        <taxon>asterids</taxon>
        <taxon>lamiids</taxon>
        <taxon>Gentianales</taxon>
        <taxon>Rubiaceae</taxon>
        <taxon>Ixoroideae</taxon>
        <taxon>Gardenieae complex</taxon>
        <taxon>Bertiereae - Coffeeae clade</taxon>
        <taxon>Coffeeae</taxon>
        <taxon>Coffea</taxon>
    </lineage>
</organism>
<evidence type="ECO:0000256" key="2">
    <source>
        <dbReference type="ARBA" id="ARBA00004141"/>
    </source>
</evidence>
<dbReference type="InterPro" id="IPR001841">
    <property type="entry name" value="Znf_RING"/>
</dbReference>
<evidence type="ECO:0000313" key="14">
    <source>
        <dbReference type="Proteomes" id="UP001652660"/>
    </source>
</evidence>
<evidence type="ECO:0000256" key="11">
    <source>
        <dbReference type="ARBA" id="ARBA00023136"/>
    </source>
</evidence>
<dbReference type="Pfam" id="PF13639">
    <property type="entry name" value="zf-RING_2"/>
    <property type="match status" value="1"/>
</dbReference>
<evidence type="ECO:0000256" key="7">
    <source>
        <dbReference type="ARBA" id="ARBA00022771"/>
    </source>
</evidence>
<keyword evidence="11" id="KW-0472">Membrane</keyword>
<dbReference type="GO" id="GO:0016020">
    <property type="term" value="C:membrane"/>
    <property type="evidence" value="ECO:0007669"/>
    <property type="project" value="UniProtKB-SubCell"/>
</dbReference>
<keyword evidence="6" id="KW-0479">Metal-binding</keyword>
<dbReference type="GeneID" id="113690244"/>
<feature type="domain" description="RING-type" evidence="13">
    <location>
        <begin position="211"/>
        <end position="252"/>
    </location>
</feature>
<evidence type="ECO:0000256" key="5">
    <source>
        <dbReference type="ARBA" id="ARBA00022692"/>
    </source>
</evidence>
<evidence type="ECO:0000259" key="13">
    <source>
        <dbReference type="PROSITE" id="PS50089"/>
    </source>
</evidence>
<dbReference type="PANTHER" id="PTHR45977">
    <property type="entry name" value="TARGET OF ERK KINASE MPK-1"/>
    <property type="match status" value="1"/>
</dbReference>
<comment type="catalytic activity">
    <reaction evidence="1">
        <text>S-ubiquitinyl-[E2 ubiquitin-conjugating enzyme]-L-cysteine + [acceptor protein]-L-lysine = [E2 ubiquitin-conjugating enzyme]-L-cysteine + N(6)-ubiquitinyl-[acceptor protein]-L-lysine.</text>
        <dbReference type="EC" id="2.3.2.27"/>
    </reaction>
</comment>
<dbReference type="Proteomes" id="UP001652660">
    <property type="component" value="Chromosome 5e"/>
</dbReference>
<accession>A0A6P6S5U2</accession>
<evidence type="ECO:0000256" key="12">
    <source>
        <dbReference type="PROSITE-ProRule" id="PRU00175"/>
    </source>
</evidence>
<evidence type="ECO:0000256" key="3">
    <source>
        <dbReference type="ARBA" id="ARBA00012483"/>
    </source>
</evidence>
<keyword evidence="8" id="KW-0833">Ubl conjugation pathway</keyword>
<proteinExistence type="predicted"/>
<dbReference type="EC" id="2.3.2.27" evidence="3"/>
<evidence type="ECO:0000256" key="1">
    <source>
        <dbReference type="ARBA" id="ARBA00000900"/>
    </source>
</evidence>
<dbReference type="FunFam" id="3.30.40.10:FF:000468">
    <property type="entry name" value="RING/U-box superfamily protein"/>
    <property type="match status" value="1"/>
</dbReference>
<dbReference type="GO" id="GO:0006511">
    <property type="term" value="P:ubiquitin-dependent protein catabolic process"/>
    <property type="evidence" value="ECO:0007669"/>
    <property type="project" value="TreeGrafter"/>
</dbReference>
<reference evidence="15" key="1">
    <citation type="submission" date="2025-08" db="UniProtKB">
        <authorList>
            <consortium name="RefSeq"/>
        </authorList>
    </citation>
    <scope>IDENTIFICATION</scope>
    <source>
        <tissue evidence="15">Leaves</tissue>
    </source>
</reference>
<evidence type="ECO:0000313" key="15">
    <source>
        <dbReference type="RefSeq" id="XP_071905011.1"/>
    </source>
</evidence>
<dbReference type="InterPro" id="IPR013083">
    <property type="entry name" value="Znf_RING/FYVE/PHD"/>
</dbReference>
<keyword evidence="9" id="KW-0862">Zinc</keyword>
<dbReference type="GO" id="GO:0008270">
    <property type="term" value="F:zinc ion binding"/>
    <property type="evidence" value="ECO:0007669"/>
    <property type="project" value="UniProtKB-KW"/>
</dbReference>
<dbReference type="PROSITE" id="PS50089">
    <property type="entry name" value="ZF_RING_2"/>
    <property type="match status" value="1"/>
</dbReference>
<evidence type="ECO:0000256" key="8">
    <source>
        <dbReference type="ARBA" id="ARBA00022786"/>
    </source>
</evidence>
<evidence type="ECO:0000256" key="6">
    <source>
        <dbReference type="ARBA" id="ARBA00022723"/>
    </source>
</evidence>
<keyword evidence="10" id="KW-1133">Transmembrane helix</keyword>
<sequence length="303" mass="34097">MNGSNQNYTPPEYLRTGLDYGGYSARPSSRNGLSSLFPPPAGGPLVSLQHIDMLSKKVIGASYSIIYFQEHIRSVFFHMKQDRRGGDPDPRLLFGVSNPGGFLGISSFPAPPHLQNQTQYFNSDTTRNTIPWPPAAIALPNFQPQPSVQGPQDGSKLSQEEQKRVLNRLKKEAYNPMTKLSRRKPNLYYRDSPLTISKELEKEKHEEGKRCPICLEDFEPKEMVTITPCNHMFHEECIVPWVKNEGRCPVCRFAISERFGETAAGSSNVTANDHSASDLVAIIRAMEEAFVPGNMRRFVEFHP</sequence>
<protein>
    <recommendedName>
        <fullName evidence="3">RING-type E3 ubiquitin transferase</fullName>
        <ecNumber evidence="3">2.3.2.27</ecNumber>
    </recommendedName>
</protein>
<dbReference type="SUPFAM" id="SSF57850">
    <property type="entry name" value="RING/U-box"/>
    <property type="match status" value="1"/>
</dbReference>
<dbReference type="RefSeq" id="XP_071905011.1">
    <property type="nucleotide sequence ID" value="XM_072048910.1"/>
</dbReference>
<comment type="subcellular location">
    <subcellularLocation>
        <location evidence="2">Membrane</location>
        <topology evidence="2">Multi-pass membrane protein</topology>
    </subcellularLocation>
</comment>
<keyword evidence="7 12" id="KW-0863">Zinc-finger</keyword>
<keyword evidence="4" id="KW-0808">Transferase</keyword>
<dbReference type="GO" id="GO:0016567">
    <property type="term" value="P:protein ubiquitination"/>
    <property type="evidence" value="ECO:0007669"/>
    <property type="project" value="TreeGrafter"/>
</dbReference>
<evidence type="ECO:0000256" key="10">
    <source>
        <dbReference type="ARBA" id="ARBA00022989"/>
    </source>
</evidence>
<name>A0A6P6S5U2_COFAR</name>
<dbReference type="PANTHER" id="PTHR45977:SF4">
    <property type="entry name" value="RING-TYPE DOMAIN-CONTAINING PROTEIN"/>
    <property type="match status" value="1"/>
</dbReference>
<evidence type="ECO:0000256" key="9">
    <source>
        <dbReference type="ARBA" id="ARBA00022833"/>
    </source>
</evidence>
<evidence type="ECO:0000256" key="4">
    <source>
        <dbReference type="ARBA" id="ARBA00022679"/>
    </source>
</evidence>
<dbReference type="AlphaFoldDB" id="A0A6P6S5U2"/>
<dbReference type="GO" id="GO:0061630">
    <property type="term" value="F:ubiquitin protein ligase activity"/>
    <property type="evidence" value="ECO:0007669"/>
    <property type="project" value="UniProtKB-EC"/>
</dbReference>